<evidence type="ECO:0000313" key="1">
    <source>
        <dbReference type="EMBL" id="NTC28827.1"/>
    </source>
</evidence>
<dbReference type="Pfam" id="PF12974">
    <property type="entry name" value="Phosphonate-bd"/>
    <property type="match status" value="1"/>
</dbReference>
<proteinExistence type="predicted"/>
<dbReference type="AlphaFoldDB" id="A0AA44J9M1"/>
<organism evidence="1 2">
    <name type="scientific">Agrobacterium tumefaciens</name>
    <dbReference type="NCBI Taxonomy" id="358"/>
    <lineage>
        <taxon>Bacteria</taxon>
        <taxon>Pseudomonadati</taxon>
        <taxon>Pseudomonadota</taxon>
        <taxon>Alphaproteobacteria</taxon>
        <taxon>Hyphomicrobiales</taxon>
        <taxon>Rhizobiaceae</taxon>
        <taxon>Rhizobium/Agrobacterium group</taxon>
        <taxon>Agrobacterium</taxon>
        <taxon>Agrobacterium tumefaciens complex</taxon>
    </lineage>
</organism>
<sequence>MYDWPELRNETDRLWADMRTRFLAEGIDAPKRLTRRNADMPAVPGGIRGKDGAIIAADPATLDPDALDLAVLWRHPALLISGTCWGPMEFGLQDHVQVIGQSDYNGIKGGAGEFYSSAIIARIADGGEGAEPSKTGEAALPKGFLSGKILAFNEYKSLSGYLSLKRDLEAEGAGLDLFENCLETGAHRASVIAVAEGRADIAAIDCKSWMLALQHEPAARSLHVIGWTARRKGLPFIRAKGIDLPFTM</sequence>
<comment type="caution">
    <text evidence="1">The sequence shown here is derived from an EMBL/GenBank/DDBJ whole genome shotgun (WGS) entry which is preliminary data.</text>
</comment>
<gene>
    <name evidence="1" type="ORF">G6M46_11715</name>
</gene>
<dbReference type="Gene3D" id="3.40.190.10">
    <property type="entry name" value="Periplasmic binding protein-like II"/>
    <property type="match status" value="1"/>
</dbReference>
<dbReference type="RefSeq" id="WP_065658430.1">
    <property type="nucleotide sequence ID" value="NZ_CP123839.1"/>
</dbReference>
<dbReference type="PANTHER" id="PTHR35841">
    <property type="entry name" value="PHOSPHONATES-BINDING PERIPLASMIC PROTEIN"/>
    <property type="match status" value="1"/>
</dbReference>
<name>A0AA44J9M1_AGRTU</name>
<accession>A0AA44J9M1</accession>
<protein>
    <submittedName>
        <fullName evidence="1">PhnD/SsuA/transferrin family substrate-binding protein</fullName>
    </submittedName>
</protein>
<evidence type="ECO:0000313" key="2">
    <source>
        <dbReference type="Proteomes" id="UP000702952"/>
    </source>
</evidence>
<dbReference type="PANTHER" id="PTHR35841:SF1">
    <property type="entry name" value="PHOSPHONATES-BINDING PERIPLASMIC PROTEIN"/>
    <property type="match status" value="1"/>
</dbReference>
<reference evidence="1" key="1">
    <citation type="journal article" date="2020" name="Science">
        <title>Unexpected conservation and global transmission of agrobacterial virulence plasmids.</title>
        <authorList>
            <person name="Weisberg A.J."/>
            <person name="Davis E.W. 2nd"/>
            <person name="Tabima J."/>
            <person name="Belcher M.S."/>
            <person name="Miller M."/>
            <person name="Kuo C.H."/>
            <person name="Loper J.E."/>
            <person name="Grunwald N.J."/>
            <person name="Putnam M.L."/>
            <person name="Chang J.H."/>
        </authorList>
    </citation>
    <scope>NUCLEOTIDE SEQUENCE</scope>
    <source>
        <strain evidence="1">17-1853-1a</strain>
    </source>
</reference>
<dbReference type="EMBL" id="JAAMAY010000019">
    <property type="protein sequence ID" value="NTC28827.1"/>
    <property type="molecule type" value="Genomic_DNA"/>
</dbReference>
<dbReference type="Proteomes" id="UP000702952">
    <property type="component" value="Unassembled WGS sequence"/>
</dbReference>